<keyword evidence="5" id="KW-1185">Reference proteome</keyword>
<reference evidence="4" key="1">
    <citation type="journal article" date="2014" name="Int. J. Syst. Evol. Microbiol.">
        <title>Complete genome sequence of Corynebacterium casei LMG S-19264T (=DSM 44701T), isolated from a smear-ripened cheese.</title>
        <authorList>
            <consortium name="US DOE Joint Genome Institute (JGI-PGF)"/>
            <person name="Walter F."/>
            <person name="Albersmeier A."/>
            <person name="Kalinowski J."/>
            <person name="Ruckert C."/>
        </authorList>
    </citation>
    <scope>NUCLEOTIDE SEQUENCE</scope>
    <source>
        <strain evidence="4">VKM Ac-1020</strain>
    </source>
</reference>
<dbReference type="PANTHER" id="PTHR43877">
    <property type="entry name" value="AMINOALKYLPHOSPHONATE N-ACETYLTRANSFERASE-RELATED-RELATED"/>
    <property type="match status" value="1"/>
</dbReference>
<name>A0A9W6LVL8_9MICO</name>
<dbReference type="NCBIfam" id="NF002959">
    <property type="entry name" value="PRK03624.1"/>
    <property type="match status" value="1"/>
</dbReference>
<dbReference type="RefSeq" id="WP_271172168.1">
    <property type="nucleotide sequence ID" value="NZ_BSEJ01000001.1"/>
</dbReference>
<dbReference type="CDD" id="cd04301">
    <property type="entry name" value="NAT_SF"/>
    <property type="match status" value="1"/>
</dbReference>
<sequence>MSIAIRPLVDADVEPVVALWTAAGLTRPWNDPHKDIRRAREVWPELLLVADDDGAVVGTVMAGYDGHRGWLSYLASARRGEGIGRALVAEAERRLLALGCPKVMLMVRAENRGVMDYYAELEYARDDVAVLGKRLIPDV</sequence>
<dbReference type="InterPro" id="IPR000182">
    <property type="entry name" value="GNAT_dom"/>
</dbReference>
<dbReference type="PROSITE" id="PS51186">
    <property type="entry name" value="GNAT"/>
    <property type="match status" value="1"/>
</dbReference>
<dbReference type="EMBL" id="BSEJ01000001">
    <property type="protein sequence ID" value="GLJ60462.1"/>
    <property type="molecule type" value="Genomic_DNA"/>
</dbReference>
<keyword evidence="1" id="KW-0808">Transferase</keyword>
<dbReference type="Pfam" id="PF00583">
    <property type="entry name" value="Acetyltransf_1"/>
    <property type="match status" value="1"/>
</dbReference>
<evidence type="ECO:0000256" key="1">
    <source>
        <dbReference type="ARBA" id="ARBA00022679"/>
    </source>
</evidence>
<evidence type="ECO:0000313" key="5">
    <source>
        <dbReference type="Proteomes" id="UP001142462"/>
    </source>
</evidence>
<accession>A0A9W6LVL8</accession>
<evidence type="ECO:0000259" key="3">
    <source>
        <dbReference type="PROSITE" id="PS51186"/>
    </source>
</evidence>
<feature type="domain" description="N-acetyltransferase" evidence="3">
    <location>
        <begin position="3"/>
        <end position="139"/>
    </location>
</feature>
<dbReference type="SUPFAM" id="SSF55729">
    <property type="entry name" value="Acyl-CoA N-acyltransferases (Nat)"/>
    <property type="match status" value="1"/>
</dbReference>
<reference evidence="4" key="2">
    <citation type="submission" date="2023-01" db="EMBL/GenBank/DDBJ databases">
        <authorList>
            <person name="Sun Q."/>
            <person name="Evtushenko L."/>
        </authorList>
    </citation>
    <scope>NUCLEOTIDE SEQUENCE</scope>
    <source>
        <strain evidence="4">VKM Ac-1020</strain>
    </source>
</reference>
<evidence type="ECO:0000256" key="2">
    <source>
        <dbReference type="ARBA" id="ARBA00023315"/>
    </source>
</evidence>
<gene>
    <name evidence="4" type="primary">ypeA</name>
    <name evidence="4" type="ORF">GCM10017576_05910</name>
</gene>
<comment type="caution">
    <text evidence="4">The sequence shown here is derived from an EMBL/GenBank/DDBJ whole genome shotgun (WGS) entry which is preliminary data.</text>
</comment>
<organism evidence="4 5">
    <name type="scientific">Microbacterium barkeri</name>
    <dbReference type="NCBI Taxonomy" id="33917"/>
    <lineage>
        <taxon>Bacteria</taxon>
        <taxon>Bacillati</taxon>
        <taxon>Actinomycetota</taxon>
        <taxon>Actinomycetes</taxon>
        <taxon>Micrococcales</taxon>
        <taxon>Microbacteriaceae</taxon>
        <taxon>Microbacterium</taxon>
    </lineage>
</organism>
<dbReference type="AlphaFoldDB" id="A0A9W6LVL8"/>
<dbReference type="Gene3D" id="3.40.630.30">
    <property type="match status" value="1"/>
</dbReference>
<dbReference type="InterPro" id="IPR016181">
    <property type="entry name" value="Acyl_CoA_acyltransferase"/>
</dbReference>
<keyword evidence="2" id="KW-0012">Acyltransferase</keyword>
<protein>
    <submittedName>
        <fullName evidence="4">GNAT family acetyltransferase</fullName>
    </submittedName>
</protein>
<evidence type="ECO:0000313" key="4">
    <source>
        <dbReference type="EMBL" id="GLJ60462.1"/>
    </source>
</evidence>
<dbReference type="GO" id="GO:0016747">
    <property type="term" value="F:acyltransferase activity, transferring groups other than amino-acyl groups"/>
    <property type="evidence" value="ECO:0007669"/>
    <property type="project" value="InterPro"/>
</dbReference>
<dbReference type="Proteomes" id="UP001142462">
    <property type="component" value="Unassembled WGS sequence"/>
</dbReference>
<dbReference type="InterPro" id="IPR050832">
    <property type="entry name" value="Bact_Acetyltransf"/>
</dbReference>
<proteinExistence type="predicted"/>